<dbReference type="EMBL" id="KP343639">
    <property type="protein sequence ID" value="AJT60804.1"/>
    <property type="molecule type" value="Genomic_DNA"/>
</dbReference>
<evidence type="ECO:0000313" key="2">
    <source>
        <dbReference type="Proteomes" id="UP000223875"/>
    </source>
</evidence>
<sequence>MQTFRTYVWPVLALVIIVACCLLATGCAVNTVTINNDVSIRDSNIAVEANKLTRI</sequence>
<keyword evidence="2" id="KW-1185">Reference proteome</keyword>
<reference evidence="1 2" key="1">
    <citation type="submission" date="2015-01" db="EMBL/GenBank/DDBJ databases">
        <title>Genomic characterization of bacteriophage ITL-1, lytic for Rasltonia solanacearum.</title>
        <authorList>
            <person name="Hernandez-Romano J."/>
            <person name="Martinez-Barnetche J."/>
            <person name="Tellez-Sosa J.M."/>
            <person name="Gomez-Barreto R.E."/>
            <person name="Teran-Leon I."/>
            <person name="Serrano-Plancarte R."/>
            <person name="Zavala-Padilla G."/>
            <person name="Estrada-Carrillo M."/>
        </authorList>
    </citation>
    <scope>NUCLEOTIDE SEQUENCE [LARGE SCALE GENOMIC DNA]</scope>
</reference>
<evidence type="ECO:0000313" key="1">
    <source>
        <dbReference type="EMBL" id="AJT60804.1"/>
    </source>
</evidence>
<dbReference type="RefSeq" id="YP_009785057.1">
    <property type="nucleotide sequence ID" value="NC_047751.1"/>
</dbReference>
<organism evidence="1 2">
    <name type="scientific">Ralstonia phage phiITL-1</name>
    <dbReference type="NCBI Taxonomy" id="1597967"/>
    <lineage>
        <taxon>Viruses</taxon>
        <taxon>Duplodnaviria</taxon>
        <taxon>Heunggongvirae</taxon>
        <taxon>Uroviricota</taxon>
        <taxon>Caudoviricetes</taxon>
        <taxon>Autographivirales</taxon>
        <taxon>Autotranscriptaviridae</taxon>
        <taxon>Serkorvirus</taxon>
        <taxon>Serkorvirus ITL1</taxon>
    </lineage>
</organism>
<dbReference type="GeneID" id="54975103"/>
<dbReference type="Proteomes" id="UP000223875">
    <property type="component" value="Segment"/>
</dbReference>
<dbReference type="PROSITE" id="PS51257">
    <property type="entry name" value="PROKAR_LIPOPROTEIN"/>
    <property type="match status" value="1"/>
</dbReference>
<name>A0A0U1ZCN0_9CAUD</name>
<protein>
    <submittedName>
        <fullName evidence="1">Uncharacterized protein</fullName>
    </submittedName>
</protein>
<accession>A0A0U1ZCN0</accession>
<proteinExistence type="predicted"/>
<dbReference type="KEGG" id="vg:54975103"/>